<dbReference type="Pfam" id="PF13480">
    <property type="entry name" value="Acetyltransf_6"/>
    <property type="match status" value="1"/>
</dbReference>
<feature type="domain" description="BioF2-like acetyltransferase" evidence="1">
    <location>
        <begin position="265"/>
        <end position="390"/>
    </location>
</feature>
<sequence>MGRRHGHRLRHDLRGQRAVLHGLAQARHRHGDLRACQRSRLMVAIPLLEETSGGTAGAMVSGLAGLARDPDPAHIEILANNRPERKLAIYPASAGFDLVEELDYLCARTIEPNVFFNPRFLAPAMPRLEDREVRLAVIRDGDEYRNRLRLLVPISVERPVVPLGVPVMRTWSSPFGPLGTPLIDRDDPVGVVEDFFSMLSRPHLKLPKVFVLPDIRLDGPVASLLDTVAETRGLTLVTTGQTPRPVLESELDGDDYLKASLRSHHYREFRRLKRRLAGLGRLEHVVARGPEEIRHAIESFLTLEASGWKGRERTAMAIDRFRAAFAREAVHRLAEQDMCRIHSLTLDGRTIACLIVFVEAGVAYTWKTAYDETLSAYSPGTLLMIEVTRQHLDDPNIMMTDSCAVPDHPVMSRLWAERKPIGTLVIGLTPDADRLARQAASQLHLYRETRNMARLLRNRMKSLLRRR</sequence>
<dbReference type="InterPro" id="IPR038740">
    <property type="entry name" value="BioF2-like_GNAT_dom"/>
</dbReference>
<dbReference type="InterPro" id="IPR016181">
    <property type="entry name" value="Acyl_CoA_acyltransferase"/>
</dbReference>
<name>Q98G65_RHILO</name>
<dbReference type="EMBL" id="BA000012">
    <property type="protein sequence ID" value="BAB50351.1"/>
    <property type="molecule type" value="Genomic_DNA"/>
</dbReference>
<proteinExistence type="predicted"/>
<evidence type="ECO:0000259" key="1">
    <source>
        <dbReference type="Pfam" id="PF13480"/>
    </source>
</evidence>
<evidence type="ECO:0000313" key="3">
    <source>
        <dbReference type="Proteomes" id="UP000000552"/>
    </source>
</evidence>
<dbReference type="AlphaFoldDB" id="Q98G65"/>
<dbReference type="HOGENOM" id="CLU_051159_1_0_5"/>
<organism evidence="2 3">
    <name type="scientific">Mesorhizobium japonicum (strain LMG 29417 / CECT 9101 / MAFF 303099)</name>
    <name type="common">Mesorhizobium loti (strain MAFF 303099)</name>
    <dbReference type="NCBI Taxonomy" id="266835"/>
    <lineage>
        <taxon>Bacteria</taxon>
        <taxon>Pseudomonadati</taxon>
        <taxon>Pseudomonadota</taxon>
        <taxon>Alphaproteobacteria</taxon>
        <taxon>Hyphomicrobiales</taxon>
        <taxon>Phyllobacteriaceae</taxon>
        <taxon>Mesorhizobium</taxon>
    </lineage>
</organism>
<gene>
    <name evidence="2" type="ordered locus">mlr3471</name>
</gene>
<protein>
    <submittedName>
        <fullName evidence="2">Mlr3471 protein</fullName>
    </submittedName>
</protein>
<reference evidence="2 3" key="1">
    <citation type="journal article" date="2000" name="DNA Res.">
        <title>Complete genome structure of the nitrogen-fixing symbiotic bacterium Mesorhizobium loti.</title>
        <authorList>
            <person name="Kaneko T."/>
            <person name="Nakamura Y."/>
            <person name="Sato S."/>
            <person name="Asamizu E."/>
            <person name="Kato T."/>
            <person name="Sasamoto S."/>
            <person name="Watanabe A."/>
            <person name="Idesawa K."/>
            <person name="Ishikawa A."/>
            <person name="Kawashima K."/>
            <person name="Kimura T."/>
            <person name="Kishida Y."/>
            <person name="Kiyokawa C."/>
            <person name="Kohara M."/>
            <person name="Matsumoto M."/>
            <person name="Matsuno A."/>
            <person name="Mochizuki Y."/>
            <person name="Nakayama S."/>
            <person name="Nakazaki N."/>
            <person name="Shimpo S."/>
            <person name="Sugimoto M."/>
            <person name="Takeuchi C."/>
            <person name="Yamada M."/>
            <person name="Tabata S."/>
        </authorList>
    </citation>
    <scope>NUCLEOTIDE SEQUENCE [LARGE SCALE GENOMIC DNA]</scope>
    <source>
        <strain evidence="3">LMG 29417 / CECT 9101 / MAFF 303099</strain>
    </source>
</reference>
<dbReference type="eggNOG" id="COG5653">
    <property type="taxonomic scope" value="Bacteria"/>
</dbReference>
<evidence type="ECO:0000313" key="2">
    <source>
        <dbReference type="EMBL" id="BAB50351.1"/>
    </source>
</evidence>
<dbReference type="SUPFAM" id="SSF55729">
    <property type="entry name" value="Acyl-CoA N-acyltransferases (Nat)"/>
    <property type="match status" value="1"/>
</dbReference>
<dbReference type="Proteomes" id="UP000000552">
    <property type="component" value="Chromosome"/>
</dbReference>
<accession>Q98G65</accession>
<dbReference type="KEGG" id="mlo:mlr3471"/>